<dbReference type="AlphaFoldDB" id="A0A232ER00"/>
<dbReference type="Proteomes" id="UP000215335">
    <property type="component" value="Unassembled WGS sequence"/>
</dbReference>
<accession>A0A232ER00</accession>
<name>A0A232ER00_9HYME</name>
<comment type="caution">
    <text evidence="1">The sequence shown here is derived from an EMBL/GenBank/DDBJ whole genome shotgun (WGS) entry which is preliminary data.</text>
</comment>
<gene>
    <name evidence="1" type="ORF">TSAR_002005</name>
</gene>
<reference evidence="1 2" key="1">
    <citation type="journal article" date="2017" name="Curr. Biol.">
        <title>The Evolution of Venom by Co-option of Single-Copy Genes.</title>
        <authorList>
            <person name="Martinson E.O."/>
            <person name="Mrinalini"/>
            <person name="Kelkar Y.D."/>
            <person name="Chang C.H."/>
            <person name="Werren J.H."/>
        </authorList>
    </citation>
    <scope>NUCLEOTIDE SEQUENCE [LARGE SCALE GENOMIC DNA]</scope>
    <source>
        <strain evidence="1 2">Alberta</strain>
        <tissue evidence="1">Whole body</tissue>
    </source>
</reference>
<protein>
    <submittedName>
        <fullName evidence="1">Uncharacterized protein</fullName>
    </submittedName>
</protein>
<evidence type="ECO:0000313" key="1">
    <source>
        <dbReference type="EMBL" id="OXU20790.1"/>
    </source>
</evidence>
<proteinExistence type="predicted"/>
<evidence type="ECO:0000313" key="2">
    <source>
        <dbReference type="Proteomes" id="UP000215335"/>
    </source>
</evidence>
<sequence length="86" mass="9562">MNAQQEVVNTLAVRQEELHTGLVNNRAKTLQIIDQRIASLAKGNSVSSAFSKMKLELTVFSGTTWEPTMRFLSKFVNYLEATGVSD</sequence>
<keyword evidence="2" id="KW-1185">Reference proteome</keyword>
<organism evidence="1 2">
    <name type="scientific">Trichomalopsis sarcophagae</name>
    <dbReference type="NCBI Taxonomy" id="543379"/>
    <lineage>
        <taxon>Eukaryota</taxon>
        <taxon>Metazoa</taxon>
        <taxon>Ecdysozoa</taxon>
        <taxon>Arthropoda</taxon>
        <taxon>Hexapoda</taxon>
        <taxon>Insecta</taxon>
        <taxon>Pterygota</taxon>
        <taxon>Neoptera</taxon>
        <taxon>Endopterygota</taxon>
        <taxon>Hymenoptera</taxon>
        <taxon>Apocrita</taxon>
        <taxon>Proctotrupomorpha</taxon>
        <taxon>Chalcidoidea</taxon>
        <taxon>Pteromalidae</taxon>
        <taxon>Pteromalinae</taxon>
        <taxon>Trichomalopsis</taxon>
    </lineage>
</organism>
<dbReference type="EMBL" id="NNAY01002679">
    <property type="protein sequence ID" value="OXU20790.1"/>
    <property type="molecule type" value="Genomic_DNA"/>
</dbReference>